<dbReference type="Proteomes" id="UP000237347">
    <property type="component" value="Unassembled WGS sequence"/>
</dbReference>
<feature type="domain" description="C-JID" evidence="4">
    <location>
        <begin position="92"/>
        <end position="245"/>
    </location>
</feature>
<comment type="caution">
    <text evidence="5">The sequence shown here is derived from an EMBL/GenBank/DDBJ whole genome shotgun (WGS) entry which is preliminary data.</text>
</comment>
<feature type="compositionally biased region" description="Low complexity" evidence="3">
    <location>
        <begin position="351"/>
        <end position="362"/>
    </location>
</feature>
<keyword evidence="1" id="KW-0433">Leucine-rich repeat</keyword>
<evidence type="ECO:0000259" key="4">
    <source>
        <dbReference type="Pfam" id="PF20160"/>
    </source>
</evidence>
<keyword evidence="2" id="KW-0677">Repeat</keyword>
<name>A0AAW0JIH1_QUESU</name>
<reference evidence="5 6" key="1">
    <citation type="journal article" date="2018" name="Sci. Data">
        <title>The draft genome sequence of cork oak.</title>
        <authorList>
            <person name="Ramos A.M."/>
            <person name="Usie A."/>
            <person name="Barbosa P."/>
            <person name="Barros P.M."/>
            <person name="Capote T."/>
            <person name="Chaves I."/>
            <person name="Simoes F."/>
            <person name="Abreu I."/>
            <person name="Carrasquinho I."/>
            <person name="Faro C."/>
            <person name="Guimaraes J.B."/>
            <person name="Mendonca D."/>
            <person name="Nobrega F."/>
            <person name="Rodrigues L."/>
            <person name="Saibo N.J.M."/>
            <person name="Varela M.C."/>
            <person name="Egas C."/>
            <person name="Matos J."/>
            <person name="Miguel C.M."/>
            <person name="Oliveira M.M."/>
            <person name="Ricardo C.P."/>
            <person name="Goncalves S."/>
        </authorList>
    </citation>
    <scope>NUCLEOTIDE SEQUENCE [LARGE SCALE GENOMIC DNA]</scope>
    <source>
        <strain evidence="6">cv. HL8</strain>
    </source>
</reference>
<dbReference type="AlphaFoldDB" id="A0AAW0JIH1"/>
<evidence type="ECO:0000256" key="1">
    <source>
        <dbReference type="ARBA" id="ARBA00022614"/>
    </source>
</evidence>
<evidence type="ECO:0000313" key="5">
    <source>
        <dbReference type="EMBL" id="KAK7826773.1"/>
    </source>
</evidence>
<dbReference type="Pfam" id="PF20160">
    <property type="entry name" value="C-JID"/>
    <property type="match status" value="1"/>
</dbReference>
<protein>
    <recommendedName>
        <fullName evidence="4">C-JID domain-containing protein</fullName>
    </recommendedName>
</protein>
<dbReference type="EMBL" id="PKMF04000536">
    <property type="protein sequence ID" value="KAK7826773.1"/>
    <property type="molecule type" value="Genomic_DNA"/>
</dbReference>
<keyword evidence="6" id="KW-1185">Reference proteome</keyword>
<feature type="region of interest" description="Disordered" evidence="3">
    <location>
        <begin position="351"/>
        <end position="395"/>
    </location>
</feature>
<evidence type="ECO:0000256" key="2">
    <source>
        <dbReference type="ARBA" id="ARBA00022737"/>
    </source>
</evidence>
<evidence type="ECO:0000256" key="3">
    <source>
        <dbReference type="SAM" id="MobiDB-lite"/>
    </source>
</evidence>
<organism evidence="5 6">
    <name type="scientific">Quercus suber</name>
    <name type="common">Cork oak</name>
    <dbReference type="NCBI Taxonomy" id="58331"/>
    <lineage>
        <taxon>Eukaryota</taxon>
        <taxon>Viridiplantae</taxon>
        <taxon>Streptophyta</taxon>
        <taxon>Embryophyta</taxon>
        <taxon>Tracheophyta</taxon>
        <taxon>Spermatophyta</taxon>
        <taxon>Magnoliopsida</taxon>
        <taxon>eudicotyledons</taxon>
        <taxon>Gunneridae</taxon>
        <taxon>Pentapetalae</taxon>
        <taxon>rosids</taxon>
        <taxon>fabids</taxon>
        <taxon>Fagales</taxon>
        <taxon>Fagaceae</taxon>
        <taxon>Quercus</taxon>
    </lineage>
</organism>
<feature type="compositionally biased region" description="Low complexity" evidence="3">
    <location>
        <begin position="382"/>
        <end position="395"/>
    </location>
</feature>
<sequence>MLDIQVKMCGARILYEQDMVEFAQNSRQDNFRSCNDLSRGHEKLIEDHMSISHGPDPRLKRNLKSLLSRLYQVDYARNHWYDYIFPQITIPPNWFTYQSFGPYVKLKLPAHLHDDSTWLGFTVYALYTIEKHRAGFEQDSRIFLRFSGISEDQVPLRLTRPFPWLIFLRFSGISEDQVPLRLTRPFPWLETILMSYHVQRLLVFYIPRLLFQLSSCSHIAALFKSNGPGVKVDMCGIRLVYEQDVNKFVQTLVEYMIECPEAYHQSISLNLLDQIGMMQDCNHEKDDGCALNPDRRSYPMPMLLPSNEMIQEERTSGETFSNQVIAAGASRDSGRPYIDLGIPLVNGQFGSKMSSASTSKNSPGGSTNLGIPSMNRQGGTGNKTSSTGTSKNSSRGRSINLCIPLFVDGQCGSDNSSSLESWFGPYLQVPSLTQKKKQKNK</sequence>
<gene>
    <name evidence="5" type="ORF">CFP56_031692</name>
</gene>
<accession>A0AAW0JIH1</accession>
<feature type="compositionally biased region" description="Polar residues" evidence="3">
    <location>
        <begin position="363"/>
        <end position="377"/>
    </location>
</feature>
<proteinExistence type="predicted"/>
<evidence type="ECO:0000313" key="6">
    <source>
        <dbReference type="Proteomes" id="UP000237347"/>
    </source>
</evidence>
<dbReference type="InterPro" id="IPR045344">
    <property type="entry name" value="C-JID"/>
</dbReference>